<dbReference type="AlphaFoldDB" id="A0AAV4XH81"/>
<evidence type="ECO:0000256" key="1">
    <source>
        <dbReference type="SAM" id="MobiDB-lite"/>
    </source>
</evidence>
<comment type="caution">
    <text evidence="2">The sequence shown here is derived from an EMBL/GenBank/DDBJ whole genome shotgun (WGS) entry which is preliminary data.</text>
</comment>
<protein>
    <submittedName>
        <fullName evidence="2">Uncharacterized protein</fullName>
    </submittedName>
</protein>
<dbReference type="EMBL" id="BPLR01017794">
    <property type="protein sequence ID" value="GIY94512.1"/>
    <property type="molecule type" value="Genomic_DNA"/>
</dbReference>
<dbReference type="Proteomes" id="UP001054945">
    <property type="component" value="Unassembled WGS sequence"/>
</dbReference>
<evidence type="ECO:0000313" key="2">
    <source>
        <dbReference type="EMBL" id="GIY94512.1"/>
    </source>
</evidence>
<name>A0AAV4XH81_CAEEX</name>
<evidence type="ECO:0000313" key="3">
    <source>
        <dbReference type="Proteomes" id="UP001054945"/>
    </source>
</evidence>
<gene>
    <name evidence="2" type="ORF">CEXT_813411</name>
</gene>
<reference evidence="2 3" key="1">
    <citation type="submission" date="2021-06" db="EMBL/GenBank/DDBJ databases">
        <title>Caerostris extrusa draft genome.</title>
        <authorList>
            <person name="Kono N."/>
            <person name="Arakawa K."/>
        </authorList>
    </citation>
    <scope>NUCLEOTIDE SEQUENCE [LARGE SCALE GENOMIC DNA]</scope>
</reference>
<sequence>MHHRSQCFGYCSFSLIMFPGTTLRKRWDFQQLDEAFLPSSDRRRRHKVFKPELHVAVALLPLLKSQGGIACSTTIRITSLEGFPVPHRYLIHQPTDGVAKLESIQKFIPPKEQENRFFLLIWMKASKRVGENKSQSRASVPRGTKSFTEKKGRKCREPSRRRSRRNRPDDNHEIFLSEVRWCASVFDTSHWKGGDFPTSPSNETEQLIKHLMERIS</sequence>
<organism evidence="2 3">
    <name type="scientific">Caerostris extrusa</name>
    <name type="common">Bark spider</name>
    <name type="synonym">Caerostris bankana</name>
    <dbReference type="NCBI Taxonomy" id="172846"/>
    <lineage>
        <taxon>Eukaryota</taxon>
        <taxon>Metazoa</taxon>
        <taxon>Ecdysozoa</taxon>
        <taxon>Arthropoda</taxon>
        <taxon>Chelicerata</taxon>
        <taxon>Arachnida</taxon>
        <taxon>Araneae</taxon>
        <taxon>Araneomorphae</taxon>
        <taxon>Entelegynae</taxon>
        <taxon>Araneoidea</taxon>
        <taxon>Araneidae</taxon>
        <taxon>Caerostris</taxon>
    </lineage>
</organism>
<feature type="compositionally biased region" description="Basic and acidic residues" evidence="1">
    <location>
        <begin position="147"/>
        <end position="169"/>
    </location>
</feature>
<proteinExistence type="predicted"/>
<keyword evidence="3" id="KW-1185">Reference proteome</keyword>
<accession>A0AAV4XH81</accession>
<feature type="region of interest" description="Disordered" evidence="1">
    <location>
        <begin position="131"/>
        <end position="169"/>
    </location>
</feature>